<protein>
    <recommendedName>
        <fullName evidence="3">Restriction endonuclease domain-containing protein</fullName>
    </recommendedName>
</protein>
<dbReference type="AlphaFoldDB" id="A0A015LPJ6"/>
<accession>A0A015LPJ6</accession>
<name>A0A015LPJ6_RHIIW</name>
<reference evidence="1 2" key="1">
    <citation type="submission" date="2014-02" db="EMBL/GenBank/DDBJ databases">
        <title>Single nucleus genome sequencing reveals high similarity among nuclei of an endomycorrhizal fungus.</title>
        <authorList>
            <person name="Lin K."/>
            <person name="Geurts R."/>
            <person name="Zhang Z."/>
            <person name="Limpens E."/>
            <person name="Saunders D.G."/>
            <person name="Mu D."/>
            <person name="Pang E."/>
            <person name="Cao H."/>
            <person name="Cha H."/>
            <person name="Lin T."/>
            <person name="Zhou Q."/>
            <person name="Shang Y."/>
            <person name="Li Y."/>
            <person name="Ivanov S."/>
            <person name="Sharma T."/>
            <person name="Velzen R.V."/>
            <person name="Ruijter N.D."/>
            <person name="Aanen D.K."/>
            <person name="Win J."/>
            <person name="Kamoun S."/>
            <person name="Bisseling T."/>
            <person name="Huang S."/>
        </authorList>
    </citation>
    <scope>NUCLEOTIDE SEQUENCE [LARGE SCALE GENOMIC DNA]</scope>
    <source>
        <strain evidence="2">DAOM197198w</strain>
    </source>
</reference>
<evidence type="ECO:0000313" key="2">
    <source>
        <dbReference type="Proteomes" id="UP000022910"/>
    </source>
</evidence>
<organism evidence="1 2">
    <name type="scientific">Rhizophagus irregularis (strain DAOM 197198w)</name>
    <name type="common">Glomus intraradices</name>
    <dbReference type="NCBI Taxonomy" id="1432141"/>
    <lineage>
        <taxon>Eukaryota</taxon>
        <taxon>Fungi</taxon>
        <taxon>Fungi incertae sedis</taxon>
        <taxon>Mucoromycota</taxon>
        <taxon>Glomeromycotina</taxon>
        <taxon>Glomeromycetes</taxon>
        <taxon>Glomerales</taxon>
        <taxon>Glomeraceae</taxon>
        <taxon>Rhizophagus</taxon>
    </lineage>
</organism>
<dbReference type="Proteomes" id="UP000022910">
    <property type="component" value="Unassembled WGS sequence"/>
</dbReference>
<evidence type="ECO:0008006" key="3">
    <source>
        <dbReference type="Google" id="ProtNLM"/>
    </source>
</evidence>
<dbReference type="HOGENOM" id="CLU_1062247_0_0_1"/>
<proteinExistence type="predicted"/>
<comment type="caution">
    <text evidence="1">The sequence shown here is derived from an EMBL/GenBank/DDBJ whole genome shotgun (WGS) entry which is preliminary data.</text>
</comment>
<dbReference type="EMBL" id="JEMT01012764">
    <property type="protein sequence ID" value="EXX74651.1"/>
    <property type="molecule type" value="Genomic_DNA"/>
</dbReference>
<dbReference type="OrthoDB" id="2416759at2759"/>
<gene>
    <name evidence="1" type="ORF">RirG_049120</name>
</gene>
<sequence>MSVATEGVEEMLFEGAQETRQASKIIRICAKIDELLEQVQKDDVVEINLPDELGMNEADAHVLEAIHSIYIADRIGNKLLFKYDGVVKKLFIAESNITCCVGRTELQPDVGIWIIPPTQAQCINPIVNRCPPPDVWIEVFFDRDPDRSNAINRINHCKRFRNGIEYVGIAIPETTRQNSNPAQASTAVVRQNNRPNQPPCGIYWEIHQFIYIYLEQPSCPYVWLDT</sequence>
<keyword evidence="2" id="KW-1185">Reference proteome</keyword>
<evidence type="ECO:0000313" key="1">
    <source>
        <dbReference type="EMBL" id="EXX74651.1"/>
    </source>
</evidence>